<proteinExistence type="predicted"/>
<evidence type="ECO:0000313" key="1">
    <source>
        <dbReference type="EMBL" id="KAL3721473.1"/>
    </source>
</evidence>
<comment type="caution">
    <text evidence="1">The sequence shown here is derived from an EMBL/GenBank/DDBJ whole genome shotgun (WGS) entry which is preliminary data.</text>
</comment>
<dbReference type="Proteomes" id="UP001634007">
    <property type="component" value="Unassembled WGS sequence"/>
</dbReference>
<evidence type="ECO:0000313" key="2">
    <source>
        <dbReference type="Proteomes" id="UP001634007"/>
    </source>
</evidence>
<feature type="non-terminal residue" evidence="1">
    <location>
        <position position="1"/>
    </location>
</feature>
<name>A0ABD3J518_EUCGL</name>
<dbReference type="AlphaFoldDB" id="A0ABD3J518"/>
<sequence>VHSIIESWDTFAERVDGEIGGDGSNLLLENVRVLKVGQGSKVTSLSELGPLENLEELTIEEWEKWEELGAIHFARLQKLNTTA</sequence>
<protein>
    <submittedName>
        <fullName evidence="1">Uncharacterized protein</fullName>
    </submittedName>
</protein>
<accession>A0ABD3J518</accession>
<keyword evidence="2" id="KW-1185">Reference proteome</keyword>
<gene>
    <name evidence="1" type="ORF">ACJRO7_033901</name>
</gene>
<organism evidence="1 2">
    <name type="scientific">Eucalyptus globulus</name>
    <name type="common">Tasmanian blue gum</name>
    <dbReference type="NCBI Taxonomy" id="34317"/>
    <lineage>
        <taxon>Eukaryota</taxon>
        <taxon>Viridiplantae</taxon>
        <taxon>Streptophyta</taxon>
        <taxon>Embryophyta</taxon>
        <taxon>Tracheophyta</taxon>
        <taxon>Spermatophyta</taxon>
        <taxon>Magnoliopsida</taxon>
        <taxon>eudicotyledons</taxon>
        <taxon>Gunneridae</taxon>
        <taxon>Pentapetalae</taxon>
        <taxon>rosids</taxon>
        <taxon>malvids</taxon>
        <taxon>Myrtales</taxon>
        <taxon>Myrtaceae</taxon>
        <taxon>Myrtoideae</taxon>
        <taxon>Eucalypteae</taxon>
        <taxon>Eucalyptus</taxon>
    </lineage>
</organism>
<dbReference type="EMBL" id="JBJKBG010000009">
    <property type="protein sequence ID" value="KAL3721473.1"/>
    <property type="molecule type" value="Genomic_DNA"/>
</dbReference>
<reference evidence="1 2" key="1">
    <citation type="submission" date="2024-11" db="EMBL/GenBank/DDBJ databases">
        <title>Chromosome-level genome assembly of Eucalyptus globulus Labill. provides insights into its genome evolution.</title>
        <authorList>
            <person name="Li X."/>
        </authorList>
    </citation>
    <scope>NUCLEOTIDE SEQUENCE [LARGE SCALE GENOMIC DNA]</scope>
    <source>
        <strain evidence="1">CL2024</strain>
        <tissue evidence="1">Fresh tender leaves</tissue>
    </source>
</reference>